<evidence type="ECO:0000313" key="5">
    <source>
        <dbReference type="Proteomes" id="UP000244893"/>
    </source>
</evidence>
<dbReference type="Proteomes" id="UP000244893">
    <property type="component" value="Unassembled WGS sequence"/>
</dbReference>
<dbReference type="AlphaFoldDB" id="A0A2V1HX82"/>
<dbReference type="GO" id="GO:0005829">
    <property type="term" value="C:cytosol"/>
    <property type="evidence" value="ECO:0007669"/>
    <property type="project" value="TreeGrafter"/>
</dbReference>
<dbReference type="RefSeq" id="WP_116755594.1">
    <property type="nucleotide sequence ID" value="NZ_JBHUEX010000001.1"/>
</dbReference>
<dbReference type="GO" id="GO:0046872">
    <property type="term" value="F:metal ion binding"/>
    <property type="evidence" value="ECO:0007669"/>
    <property type="project" value="UniProtKB-KW"/>
</dbReference>
<dbReference type="EMBL" id="QEOP01000001">
    <property type="protein sequence ID" value="PVZ95860.1"/>
    <property type="molecule type" value="Genomic_DNA"/>
</dbReference>
<evidence type="ECO:0000256" key="1">
    <source>
        <dbReference type="ARBA" id="ARBA00022723"/>
    </source>
</evidence>
<sequence length="326" mass="34429">MSDSTDMLPRGVEDMKSFALEIGHDLRLVQGAGGNLSVKVDNTLWIKASGTRLAEATARPIFVPLRLAETRAAVLETESFGHLVRADYADSGLRPSIETALHALLPHAFVFHTHSTGAIAWGLSLDGHPISSEGWFDLLVVPYAKPGLELARAVMAALGSGTGSERPLALLLVNHGVVTAADDAATAAAVTRAVHARFASAAPPASSPVDSSGTPEGWRLLHPAGTVGEGASRLLRLGALTPDEAVFLGPHPFATRDEADDAAAIVTDDGAVWLRDDLGQDEAEIAISIVDVARLSDAPRARALTASEVDSLINWEAEKWRRSLKR</sequence>
<protein>
    <recommendedName>
        <fullName evidence="3">Class II aldolase/adducin N-terminal domain-containing protein</fullName>
    </recommendedName>
</protein>
<dbReference type="InterPro" id="IPR001303">
    <property type="entry name" value="Aldolase_II/adducin_N"/>
</dbReference>
<feature type="domain" description="Class II aldolase/adducin N-terminal" evidence="3">
    <location>
        <begin position="13"/>
        <end position="202"/>
    </location>
</feature>
<reference evidence="4 5" key="1">
    <citation type="submission" date="2018-05" db="EMBL/GenBank/DDBJ databases">
        <title>Amnibacterium sp. M8JJ-5, whole genome shotgun sequence.</title>
        <authorList>
            <person name="Tuo L."/>
        </authorList>
    </citation>
    <scope>NUCLEOTIDE SEQUENCE [LARGE SCALE GENOMIC DNA]</scope>
    <source>
        <strain evidence="4 5">M8JJ-5</strain>
    </source>
</reference>
<keyword evidence="2" id="KW-0456">Lyase</keyword>
<proteinExistence type="predicted"/>
<gene>
    <name evidence="4" type="ORF">DDQ50_05190</name>
</gene>
<dbReference type="PANTHER" id="PTHR22789">
    <property type="entry name" value="FUCULOSE PHOSPHATE ALDOLASE"/>
    <property type="match status" value="1"/>
</dbReference>
<dbReference type="Pfam" id="PF00596">
    <property type="entry name" value="Aldolase_II"/>
    <property type="match status" value="1"/>
</dbReference>
<accession>A0A2V1HX82</accession>
<keyword evidence="5" id="KW-1185">Reference proteome</keyword>
<dbReference type="OrthoDB" id="9774430at2"/>
<dbReference type="GO" id="GO:0016832">
    <property type="term" value="F:aldehyde-lyase activity"/>
    <property type="evidence" value="ECO:0007669"/>
    <property type="project" value="TreeGrafter"/>
</dbReference>
<dbReference type="InterPro" id="IPR036409">
    <property type="entry name" value="Aldolase_II/adducin_N_sf"/>
</dbReference>
<dbReference type="InterPro" id="IPR050197">
    <property type="entry name" value="Aldolase_class_II_sugar_metab"/>
</dbReference>
<evidence type="ECO:0000256" key="2">
    <source>
        <dbReference type="ARBA" id="ARBA00023239"/>
    </source>
</evidence>
<evidence type="ECO:0000259" key="3">
    <source>
        <dbReference type="SMART" id="SM01007"/>
    </source>
</evidence>
<dbReference type="Gene3D" id="3.40.225.10">
    <property type="entry name" value="Class II aldolase/adducin N-terminal domain"/>
    <property type="match status" value="1"/>
</dbReference>
<comment type="caution">
    <text evidence="4">The sequence shown here is derived from an EMBL/GenBank/DDBJ whole genome shotgun (WGS) entry which is preliminary data.</text>
</comment>
<dbReference type="SUPFAM" id="SSF53639">
    <property type="entry name" value="AraD/HMP-PK domain-like"/>
    <property type="match status" value="1"/>
</dbReference>
<organism evidence="4 5">
    <name type="scientific">Amnibacterium flavum</name>
    <dbReference type="NCBI Taxonomy" id="2173173"/>
    <lineage>
        <taxon>Bacteria</taxon>
        <taxon>Bacillati</taxon>
        <taxon>Actinomycetota</taxon>
        <taxon>Actinomycetes</taxon>
        <taxon>Micrococcales</taxon>
        <taxon>Microbacteriaceae</taxon>
        <taxon>Amnibacterium</taxon>
    </lineage>
</organism>
<name>A0A2V1HX82_9MICO</name>
<dbReference type="SMART" id="SM01007">
    <property type="entry name" value="Aldolase_II"/>
    <property type="match status" value="1"/>
</dbReference>
<keyword evidence="1" id="KW-0479">Metal-binding</keyword>
<dbReference type="GO" id="GO:0019323">
    <property type="term" value="P:pentose catabolic process"/>
    <property type="evidence" value="ECO:0007669"/>
    <property type="project" value="TreeGrafter"/>
</dbReference>
<dbReference type="PANTHER" id="PTHR22789:SF0">
    <property type="entry name" value="3-OXO-TETRONATE 4-PHOSPHATE DECARBOXYLASE-RELATED"/>
    <property type="match status" value="1"/>
</dbReference>
<evidence type="ECO:0000313" key="4">
    <source>
        <dbReference type="EMBL" id="PVZ95860.1"/>
    </source>
</evidence>